<comment type="subcellular location">
    <subcellularLocation>
        <location evidence="1">Mitochondrion</location>
    </subcellularLocation>
</comment>
<dbReference type="OrthoDB" id="26679at2759"/>
<accession>A0A9W7L3V4</accession>
<sequence>MLRKCEGHSKTLMVVQATTGEVFGCYATEVWENRVGEPKFYGNGESFLYKVRGGGGGRRREGGGGEEVTVHRWTGDNTLFQLLDHSLSRIALGGGGEEGNFGLCIDDDFARGTTGPCETYGNREGLCEGGVFEIIGVEVYGFVT</sequence>
<dbReference type="PANTHER" id="PTHR23354">
    <property type="entry name" value="NUCLEOLAR PROTEIN 7/ESTROGEN RECEPTOR COACTIVATOR-RELATED"/>
    <property type="match status" value="1"/>
</dbReference>
<name>A0A9W7L3V4_9STRA</name>
<protein>
    <recommendedName>
        <fullName evidence="4">Oxidation resistance protein 1</fullName>
    </recommendedName>
</protein>
<evidence type="ECO:0000256" key="1">
    <source>
        <dbReference type="ARBA" id="ARBA00004173"/>
    </source>
</evidence>
<dbReference type="Pfam" id="PF07534">
    <property type="entry name" value="TLD"/>
    <property type="match status" value="1"/>
</dbReference>
<evidence type="ECO:0000313" key="6">
    <source>
        <dbReference type="EMBL" id="GMI25614.1"/>
    </source>
</evidence>
<feature type="domain" description="TLDc" evidence="5">
    <location>
        <begin position="1"/>
        <end position="143"/>
    </location>
</feature>
<evidence type="ECO:0000256" key="3">
    <source>
        <dbReference type="ARBA" id="ARBA00023128"/>
    </source>
</evidence>
<evidence type="ECO:0000259" key="5">
    <source>
        <dbReference type="PROSITE" id="PS51886"/>
    </source>
</evidence>
<organism evidence="6 7">
    <name type="scientific">Triparma columacea</name>
    <dbReference type="NCBI Taxonomy" id="722753"/>
    <lineage>
        <taxon>Eukaryota</taxon>
        <taxon>Sar</taxon>
        <taxon>Stramenopiles</taxon>
        <taxon>Ochrophyta</taxon>
        <taxon>Bolidophyceae</taxon>
        <taxon>Parmales</taxon>
        <taxon>Triparmaceae</taxon>
        <taxon>Triparma</taxon>
    </lineage>
</organism>
<keyword evidence="3" id="KW-0496">Mitochondrion</keyword>
<evidence type="ECO:0000313" key="7">
    <source>
        <dbReference type="Proteomes" id="UP001165065"/>
    </source>
</evidence>
<comment type="similarity">
    <text evidence="2">Belongs to the OXR1 family.</text>
</comment>
<proteinExistence type="inferred from homology"/>
<comment type="caution">
    <text evidence="6">The sequence shown here is derived from an EMBL/GenBank/DDBJ whole genome shotgun (WGS) entry which is preliminary data.</text>
</comment>
<evidence type="ECO:0000256" key="2">
    <source>
        <dbReference type="ARBA" id="ARBA00009540"/>
    </source>
</evidence>
<dbReference type="SMART" id="SM00584">
    <property type="entry name" value="TLDc"/>
    <property type="match status" value="1"/>
</dbReference>
<reference evidence="7" key="1">
    <citation type="journal article" date="2023" name="Commun. Biol.">
        <title>Genome analysis of Parmales, the sister group of diatoms, reveals the evolutionary specialization of diatoms from phago-mixotrophs to photoautotrophs.</title>
        <authorList>
            <person name="Ban H."/>
            <person name="Sato S."/>
            <person name="Yoshikawa S."/>
            <person name="Yamada K."/>
            <person name="Nakamura Y."/>
            <person name="Ichinomiya M."/>
            <person name="Sato N."/>
            <person name="Blanc-Mathieu R."/>
            <person name="Endo H."/>
            <person name="Kuwata A."/>
            <person name="Ogata H."/>
        </authorList>
    </citation>
    <scope>NUCLEOTIDE SEQUENCE [LARGE SCALE GENOMIC DNA]</scope>
</reference>
<keyword evidence="7" id="KW-1185">Reference proteome</keyword>
<dbReference type="AlphaFoldDB" id="A0A9W7L3V4"/>
<dbReference type="EMBL" id="BRYA01000613">
    <property type="protein sequence ID" value="GMI25614.1"/>
    <property type="molecule type" value="Genomic_DNA"/>
</dbReference>
<dbReference type="InterPro" id="IPR006571">
    <property type="entry name" value="TLDc_dom"/>
</dbReference>
<dbReference type="PANTHER" id="PTHR23354:SF62">
    <property type="entry name" value="MUSTARD, ISOFORM V"/>
    <property type="match status" value="1"/>
</dbReference>
<evidence type="ECO:0000256" key="4">
    <source>
        <dbReference type="ARBA" id="ARBA00040604"/>
    </source>
</evidence>
<dbReference type="PROSITE" id="PS51886">
    <property type="entry name" value="TLDC"/>
    <property type="match status" value="1"/>
</dbReference>
<gene>
    <name evidence="6" type="ORF">TrCOL_g9441</name>
</gene>
<dbReference type="Proteomes" id="UP001165065">
    <property type="component" value="Unassembled WGS sequence"/>
</dbReference>
<dbReference type="GO" id="GO:0005739">
    <property type="term" value="C:mitochondrion"/>
    <property type="evidence" value="ECO:0007669"/>
    <property type="project" value="UniProtKB-SubCell"/>
</dbReference>